<dbReference type="EMBL" id="BKCJ011052309">
    <property type="protein sequence ID" value="GFC75546.1"/>
    <property type="molecule type" value="Genomic_DNA"/>
</dbReference>
<proteinExistence type="predicted"/>
<evidence type="ECO:0000256" key="1">
    <source>
        <dbReference type="SAM" id="MobiDB-lite"/>
    </source>
</evidence>
<sequence>MDSNPSQSLVLTHVDTGMHKEDHQTTHGPTSLGVTSEARANPQLSSGMSAFNLYEPIYSASFIIHSESASGNDASAASTVEADLGNFAPSDFVRQQHGKGSSSVASQIKEETSSTIKLEDLANLVSHVQPSFKNLDSPKDDPVIIVDDSDEEHDEVHATENVETEDTLVPKSSSPRSS</sequence>
<gene>
    <name evidence="2" type="ORF">Tci_847516</name>
</gene>
<accession>A0A699QS44</accession>
<reference evidence="2" key="1">
    <citation type="journal article" date="2019" name="Sci. Rep.">
        <title>Draft genome of Tanacetum cinerariifolium, the natural source of mosquito coil.</title>
        <authorList>
            <person name="Yamashiro T."/>
            <person name="Shiraishi A."/>
            <person name="Satake H."/>
            <person name="Nakayama K."/>
        </authorList>
    </citation>
    <scope>NUCLEOTIDE SEQUENCE</scope>
</reference>
<evidence type="ECO:0000313" key="2">
    <source>
        <dbReference type="EMBL" id="GFC75546.1"/>
    </source>
</evidence>
<comment type="caution">
    <text evidence="2">The sequence shown here is derived from an EMBL/GenBank/DDBJ whole genome shotgun (WGS) entry which is preliminary data.</text>
</comment>
<organism evidence="2">
    <name type="scientific">Tanacetum cinerariifolium</name>
    <name type="common">Dalmatian daisy</name>
    <name type="synonym">Chrysanthemum cinerariifolium</name>
    <dbReference type="NCBI Taxonomy" id="118510"/>
    <lineage>
        <taxon>Eukaryota</taxon>
        <taxon>Viridiplantae</taxon>
        <taxon>Streptophyta</taxon>
        <taxon>Embryophyta</taxon>
        <taxon>Tracheophyta</taxon>
        <taxon>Spermatophyta</taxon>
        <taxon>Magnoliopsida</taxon>
        <taxon>eudicotyledons</taxon>
        <taxon>Gunneridae</taxon>
        <taxon>Pentapetalae</taxon>
        <taxon>asterids</taxon>
        <taxon>campanulids</taxon>
        <taxon>Asterales</taxon>
        <taxon>Asteraceae</taxon>
        <taxon>Asteroideae</taxon>
        <taxon>Anthemideae</taxon>
        <taxon>Anthemidinae</taxon>
        <taxon>Tanacetum</taxon>
    </lineage>
</organism>
<protein>
    <submittedName>
        <fullName evidence="2">Uncharacterized protein</fullName>
    </submittedName>
</protein>
<name>A0A699QS44_TANCI</name>
<feature type="region of interest" description="Disordered" evidence="1">
    <location>
        <begin position="131"/>
        <end position="178"/>
    </location>
</feature>
<dbReference type="AlphaFoldDB" id="A0A699QS44"/>